<reference evidence="9 10" key="1">
    <citation type="submission" date="2020-02" db="EMBL/GenBank/DDBJ databases">
        <title>Flavobacteriaceae Psychroflexus bacterium YR1-1, complete genome.</title>
        <authorList>
            <person name="Li Y."/>
            <person name="Wu S."/>
        </authorList>
    </citation>
    <scope>NUCLEOTIDE SEQUENCE [LARGE SCALE GENOMIC DNA]</scope>
    <source>
        <strain evidence="9 10">YR1-1</strain>
    </source>
</reference>
<dbReference type="GO" id="GO:0001682">
    <property type="term" value="P:tRNA 5'-leader removal"/>
    <property type="evidence" value="ECO:0007669"/>
    <property type="project" value="UniProtKB-UniRule"/>
</dbReference>
<comment type="similarity">
    <text evidence="7">Belongs to the RnpA family.</text>
</comment>
<dbReference type="InterPro" id="IPR000100">
    <property type="entry name" value="RNase_P"/>
</dbReference>
<dbReference type="PANTHER" id="PTHR33992:SF1">
    <property type="entry name" value="RIBONUCLEASE P PROTEIN COMPONENT"/>
    <property type="match status" value="1"/>
</dbReference>
<dbReference type="GO" id="GO:0030677">
    <property type="term" value="C:ribonuclease P complex"/>
    <property type="evidence" value="ECO:0007669"/>
    <property type="project" value="TreeGrafter"/>
</dbReference>
<dbReference type="Pfam" id="PF00825">
    <property type="entry name" value="Ribonuclease_P"/>
    <property type="match status" value="1"/>
</dbReference>
<dbReference type="NCBIfam" id="TIGR00188">
    <property type="entry name" value="rnpA"/>
    <property type="match status" value="1"/>
</dbReference>
<evidence type="ECO:0000256" key="3">
    <source>
        <dbReference type="ARBA" id="ARBA00022722"/>
    </source>
</evidence>
<evidence type="ECO:0000256" key="5">
    <source>
        <dbReference type="ARBA" id="ARBA00022801"/>
    </source>
</evidence>
<comment type="caution">
    <text evidence="9">The sequence shown here is derived from an EMBL/GenBank/DDBJ whole genome shotgun (WGS) entry which is preliminary data.</text>
</comment>
<dbReference type="GO" id="GO:0004526">
    <property type="term" value="F:ribonuclease P activity"/>
    <property type="evidence" value="ECO:0007669"/>
    <property type="project" value="UniProtKB-UniRule"/>
</dbReference>
<dbReference type="GO" id="GO:0000049">
    <property type="term" value="F:tRNA binding"/>
    <property type="evidence" value="ECO:0007669"/>
    <property type="project" value="UniProtKB-UniRule"/>
</dbReference>
<evidence type="ECO:0000256" key="6">
    <source>
        <dbReference type="ARBA" id="ARBA00022884"/>
    </source>
</evidence>
<comment type="subunit">
    <text evidence="7">Consists of a catalytic RNA component (M1 or rnpB) and a protein subunit.</text>
</comment>
<keyword evidence="10" id="KW-1185">Reference proteome</keyword>
<keyword evidence="2 7" id="KW-0819">tRNA processing</keyword>
<keyword evidence="6 7" id="KW-0694">RNA-binding</keyword>
<dbReference type="Proteomes" id="UP000478505">
    <property type="component" value="Unassembled WGS sequence"/>
</dbReference>
<protein>
    <recommendedName>
        <fullName evidence="7 8">Ribonuclease P protein component</fullName>
        <shortName evidence="7">RNase P protein</shortName>
        <shortName evidence="7">RNaseP protein</shortName>
        <ecNumber evidence="7 8">3.1.26.5</ecNumber>
    </recommendedName>
    <alternativeName>
        <fullName evidence="7">Protein C5</fullName>
    </alternativeName>
</protein>
<evidence type="ECO:0000313" key="9">
    <source>
        <dbReference type="EMBL" id="NEV92983.1"/>
    </source>
</evidence>
<dbReference type="AlphaFoldDB" id="A0A6B3QXQ7"/>
<keyword evidence="4 7" id="KW-0255">Endonuclease</keyword>
<proteinExistence type="inferred from homology"/>
<evidence type="ECO:0000256" key="2">
    <source>
        <dbReference type="ARBA" id="ARBA00022694"/>
    </source>
</evidence>
<dbReference type="InterPro" id="IPR014721">
    <property type="entry name" value="Ribsml_uS5_D2-typ_fold_subgr"/>
</dbReference>
<dbReference type="EMBL" id="JAAIKD010000001">
    <property type="protein sequence ID" value="NEV92983.1"/>
    <property type="molecule type" value="Genomic_DNA"/>
</dbReference>
<evidence type="ECO:0000256" key="7">
    <source>
        <dbReference type="HAMAP-Rule" id="MF_00227"/>
    </source>
</evidence>
<keyword evidence="5 7" id="KW-0378">Hydrolase</keyword>
<dbReference type="GO" id="GO:0042781">
    <property type="term" value="F:3'-tRNA processing endoribonuclease activity"/>
    <property type="evidence" value="ECO:0007669"/>
    <property type="project" value="TreeGrafter"/>
</dbReference>
<dbReference type="SUPFAM" id="SSF54211">
    <property type="entry name" value="Ribosomal protein S5 domain 2-like"/>
    <property type="match status" value="1"/>
</dbReference>
<comment type="catalytic activity">
    <reaction evidence="7">
        <text>Endonucleolytic cleavage of RNA, removing 5'-extranucleotides from tRNA precursor.</text>
        <dbReference type="EC" id="3.1.26.5"/>
    </reaction>
</comment>
<dbReference type="InterPro" id="IPR020568">
    <property type="entry name" value="Ribosomal_Su5_D2-typ_SF"/>
</dbReference>
<gene>
    <name evidence="7 9" type="primary">rnpA</name>
    <name evidence="9" type="ORF">G3567_02330</name>
</gene>
<dbReference type="Gene3D" id="3.30.230.10">
    <property type="match status" value="1"/>
</dbReference>
<dbReference type="InterPro" id="IPR020539">
    <property type="entry name" value="RNase_P_CS"/>
</dbReference>
<organism evidence="9 10">
    <name type="scientific">Psychroflexus aurantiacus</name>
    <dbReference type="NCBI Taxonomy" id="2709310"/>
    <lineage>
        <taxon>Bacteria</taxon>
        <taxon>Pseudomonadati</taxon>
        <taxon>Bacteroidota</taxon>
        <taxon>Flavobacteriia</taxon>
        <taxon>Flavobacteriales</taxon>
        <taxon>Flavobacteriaceae</taxon>
        <taxon>Psychroflexus</taxon>
    </lineage>
</organism>
<sequence length="118" mass="13907">MNLKTFTYPEEKKLKSRKLIKQVFEDGKTIKAFPLLIRYTEHEGELHKVGVSVSKRNFKTAVDRNRIKRQLREAYRLHQQELTDSGSKFAVMLIYIGRKKMPTVKIQETLSTLLKELK</sequence>
<evidence type="ECO:0000313" key="10">
    <source>
        <dbReference type="Proteomes" id="UP000478505"/>
    </source>
</evidence>
<dbReference type="EC" id="3.1.26.5" evidence="7 8"/>
<name>A0A6B3QXQ7_9FLAO</name>
<comment type="function">
    <text evidence="1 7">RNaseP catalyzes the removal of the 5'-leader sequence from pre-tRNA to produce the mature 5'-terminus. It can also cleave other RNA substrates such as 4.5S RNA. The protein component plays an auxiliary but essential role in vivo by binding to the 5'-leader sequence and broadening the substrate specificity of the ribozyme.</text>
</comment>
<accession>A0A6B3QXQ7</accession>
<dbReference type="PROSITE" id="PS00648">
    <property type="entry name" value="RIBONUCLEASE_P"/>
    <property type="match status" value="1"/>
</dbReference>
<evidence type="ECO:0000256" key="8">
    <source>
        <dbReference type="NCBIfam" id="TIGR00188"/>
    </source>
</evidence>
<dbReference type="PANTHER" id="PTHR33992">
    <property type="entry name" value="RIBONUCLEASE P PROTEIN COMPONENT"/>
    <property type="match status" value="1"/>
</dbReference>
<dbReference type="RefSeq" id="WP_164003692.1">
    <property type="nucleotide sequence ID" value="NZ_JAAIKD010000001.1"/>
</dbReference>
<evidence type="ECO:0000256" key="1">
    <source>
        <dbReference type="ARBA" id="ARBA00002663"/>
    </source>
</evidence>
<keyword evidence="3 7" id="KW-0540">Nuclease</keyword>
<evidence type="ECO:0000256" key="4">
    <source>
        <dbReference type="ARBA" id="ARBA00022759"/>
    </source>
</evidence>
<dbReference type="HAMAP" id="MF_00227">
    <property type="entry name" value="RNase_P"/>
    <property type="match status" value="1"/>
</dbReference>